<evidence type="ECO:0000313" key="4">
    <source>
        <dbReference type="Proteomes" id="UP001396334"/>
    </source>
</evidence>
<name>A0ABR2S1W7_9ROSI</name>
<dbReference type="Proteomes" id="UP001396334">
    <property type="component" value="Unassembled WGS sequence"/>
</dbReference>
<evidence type="ECO:0000256" key="1">
    <source>
        <dbReference type="SAM" id="MobiDB-lite"/>
    </source>
</evidence>
<keyword evidence="4" id="KW-1185">Reference proteome</keyword>
<reference evidence="3 4" key="1">
    <citation type="journal article" date="2024" name="G3 (Bethesda)">
        <title>Genome assembly of Hibiscus sabdariffa L. provides insights into metabolisms of medicinal natural products.</title>
        <authorList>
            <person name="Kim T."/>
        </authorList>
    </citation>
    <scope>NUCLEOTIDE SEQUENCE [LARGE SCALE GENOMIC DNA]</scope>
    <source>
        <strain evidence="3">TK-2024</strain>
        <tissue evidence="3">Old leaves</tissue>
    </source>
</reference>
<feature type="region of interest" description="Disordered" evidence="1">
    <location>
        <begin position="103"/>
        <end position="125"/>
    </location>
</feature>
<accession>A0ABR2S1W7</accession>
<feature type="compositionally biased region" description="Polar residues" evidence="1">
    <location>
        <begin position="103"/>
        <end position="112"/>
    </location>
</feature>
<proteinExistence type="predicted"/>
<dbReference type="EMBL" id="JBBPBN010000018">
    <property type="protein sequence ID" value="KAK9018954.1"/>
    <property type="molecule type" value="Genomic_DNA"/>
</dbReference>
<evidence type="ECO:0000313" key="3">
    <source>
        <dbReference type="EMBL" id="KAK9018954.1"/>
    </source>
</evidence>
<protein>
    <submittedName>
        <fullName evidence="3">Uncharacterized protein</fullName>
    </submittedName>
</protein>
<sequence>MWFHPYLMLLILLMSKDRATHVLHEDTNVLVEEAPVDAEIPIQGVADNVTAPVEEAPANSDIRVPLSLVDEFFERSIEDSASFEEVPANSDTRVPSLSQVAEFNKQSANTHPMITRRKNGISNHA</sequence>
<evidence type="ECO:0000256" key="2">
    <source>
        <dbReference type="SAM" id="SignalP"/>
    </source>
</evidence>
<gene>
    <name evidence="3" type="ORF">V6N11_033998</name>
</gene>
<feature type="chain" id="PRO_5047443576" evidence="2">
    <location>
        <begin position="20"/>
        <end position="125"/>
    </location>
</feature>
<feature type="signal peptide" evidence="2">
    <location>
        <begin position="1"/>
        <end position="19"/>
    </location>
</feature>
<comment type="caution">
    <text evidence="3">The sequence shown here is derived from an EMBL/GenBank/DDBJ whole genome shotgun (WGS) entry which is preliminary data.</text>
</comment>
<keyword evidence="2" id="KW-0732">Signal</keyword>
<organism evidence="3 4">
    <name type="scientific">Hibiscus sabdariffa</name>
    <name type="common">roselle</name>
    <dbReference type="NCBI Taxonomy" id="183260"/>
    <lineage>
        <taxon>Eukaryota</taxon>
        <taxon>Viridiplantae</taxon>
        <taxon>Streptophyta</taxon>
        <taxon>Embryophyta</taxon>
        <taxon>Tracheophyta</taxon>
        <taxon>Spermatophyta</taxon>
        <taxon>Magnoliopsida</taxon>
        <taxon>eudicotyledons</taxon>
        <taxon>Gunneridae</taxon>
        <taxon>Pentapetalae</taxon>
        <taxon>rosids</taxon>
        <taxon>malvids</taxon>
        <taxon>Malvales</taxon>
        <taxon>Malvaceae</taxon>
        <taxon>Malvoideae</taxon>
        <taxon>Hibiscus</taxon>
    </lineage>
</organism>